<reference evidence="3 5" key="2">
    <citation type="submission" date="2016-12" db="EMBL/GenBank/DDBJ databases">
        <title>Draft Genome Sequence of Mercury Resistant Pseudomonas DRA525.</title>
        <authorList>
            <person name="Drace K.M."/>
        </authorList>
    </citation>
    <scope>NUCLEOTIDE SEQUENCE [LARGE SCALE GENOMIC DNA]</scope>
    <source>
        <strain evidence="3 5">DRA525</strain>
    </source>
</reference>
<dbReference type="EMBL" id="MING01000083">
    <property type="protein sequence ID" value="POG02970.1"/>
    <property type="molecule type" value="Genomic_DNA"/>
</dbReference>
<feature type="coiled-coil region" evidence="1">
    <location>
        <begin position="90"/>
        <end position="117"/>
    </location>
</feature>
<organism evidence="3 5">
    <name type="scientific">Pseudomonas putida</name>
    <name type="common">Arthrobacter siderocapsulatus</name>
    <dbReference type="NCBI Taxonomy" id="303"/>
    <lineage>
        <taxon>Bacteria</taxon>
        <taxon>Pseudomonadati</taxon>
        <taxon>Pseudomonadota</taxon>
        <taxon>Gammaproteobacteria</taxon>
        <taxon>Pseudomonadales</taxon>
        <taxon>Pseudomonadaceae</taxon>
        <taxon>Pseudomonas</taxon>
    </lineage>
</organism>
<dbReference type="AlphaFoldDB" id="A0A1L5PTA2"/>
<keyword evidence="2" id="KW-0732">Signal</keyword>
<reference evidence="4 6" key="1">
    <citation type="submission" date="2016-08" db="EMBL/GenBank/DDBJ databases">
        <authorList>
            <person name="Seilhamer J.J."/>
        </authorList>
    </citation>
    <scope>NUCLEOTIDE SEQUENCE [LARGE SCALE GENOMIC DNA]</scope>
    <source>
        <strain evidence="4 6">KH-18-2</strain>
    </source>
</reference>
<dbReference type="Proteomes" id="UP000185146">
    <property type="component" value="Chromosome"/>
</dbReference>
<reference evidence="4 6" key="3">
    <citation type="submission" date="2018-03" db="EMBL/GenBank/DDBJ databases">
        <title>Draft genome of Pseudomonas putida strain KH-18-2.</title>
        <authorList>
            <person name="Yoshizawa S."/>
            <person name="Khan N.H."/>
            <person name="Nishimura M."/>
            <person name="Chiura H.X."/>
            <person name="Ogura Y."/>
            <person name="Hayashi T."/>
            <person name="Kogure K."/>
        </authorList>
    </citation>
    <scope>NUCLEOTIDE SEQUENCE [LARGE SCALE GENOMIC DNA]</scope>
    <source>
        <strain evidence="4 6">KH-18-2</strain>
    </source>
</reference>
<evidence type="ECO:0000313" key="4">
    <source>
        <dbReference type="EMBL" id="POG02970.1"/>
    </source>
</evidence>
<gene>
    <name evidence="4" type="ORF">BGP82_16845</name>
    <name evidence="3" type="ORF">BL240_18485</name>
</gene>
<dbReference type="InterPro" id="IPR022293">
    <property type="entry name" value="Integrating-conj_element"/>
</dbReference>
<protein>
    <submittedName>
        <fullName evidence="3">Integrating conjugative element protein</fullName>
    </submittedName>
</protein>
<dbReference type="Proteomes" id="UP000237378">
    <property type="component" value="Unassembled WGS sequence"/>
</dbReference>
<evidence type="ECO:0000313" key="3">
    <source>
        <dbReference type="EMBL" id="APO83323.1"/>
    </source>
</evidence>
<evidence type="ECO:0000256" key="2">
    <source>
        <dbReference type="SAM" id="SignalP"/>
    </source>
</evidence>
<accession>A0A1L5PTA2</accession>
<dbReference type="NCBIfam" id="TIGR03759">
    <property type="entry name" value="conj_TIGR03759"/>
    <property type="match status" value="1"/>
</dbReference>
<dbReference type="RefSeq" id="WP_051095736.1">
    <property type="nucleotide sequence ID" value="NZ_CP018743.1"/>
</dbReference>
<name>A0A1L5PTA2_PSEPU</name>
<dbReference type="EMBL" id="CP018743">
    <property type="protein sequence ID" value="APO83323.1"/>
    <property type="molecule type" value="Genomic_DNA"/>
</dbReference>
<feature type="signal peptide" evidence="2">
    <location>
        <begin position="1"/>
        <end position="23"/>
    </location>
</feature>
<evidence type="ECO:0000256" key="1">
    <source>
        <dbReference type="SAM" id="Coils"/>
    </source>
</evidence>
<proteinExistence type="predicted"/>
<evidence type="ECO:0000313" key="6">
    <source>
        <dbReference type="Proteomes" id="UP000237378"/>
    </source>
</evidence>
<evidence type="ECO:0000313" key="5">
    <source>
        <dbReference type="Proteomes" id="UP000185146"/>
    </source>
</evidence>
<feature type="chain" id="PRO_5036309034" evidence="2">
    <location>
        <begin position="24"/>
        <end position="239"/>
    </location>
</feature>
<keyword evidence="1" id="KW-0175">Coiled coil</keyword>
<sequence length="239" mass="26681">MARLFVLSLILLPAGLLADSAWSAPTLVDSAPQYSEQTPLDQQHSAATQAKAWGLTDDEWAMFKRLQAGPRHYWSPQLDPLTTLGVEANSDQERQRYAELQVRLEAKRAERELAYQKAYTATWVRLFPGMLPVQGMADDAASTSNSRTALFVEEQCPTCVTRTQQWLRAGARLDVYLVGSQGDDARLRQWARGAGITPAQISGGQVTLNHDRGRWFALGASRPLPARFQQVDGKWQRLD</sequence>